<feature type="domain" description="Type VI lipoprotein IgE-like C-terminal" evidence="1">
    <location>
        <begin position="37"/>
        <end position="117"/>
    </location>
</feature>
<dbReference type="AlphaFoldDB" id="A0A1J0KUI4"/>
<protein>
    <recommendedName>
        <fullName evidence="1">Type VI lipoprotein IgE-like C-terminal domain-containing protein</fullName>
    </recommendedName>
</protein>
<organism evidence="2 3">
    <name type="scientific">Francisella frigiditurris</name>
    <dbReference type="NCBI Taxonomy" id="1542390"/>
    <lineage>
        <taxon>Bacteria</taxon>
        <taxon>Pseudomonadati</taxon>
        <taxon>Pseudomonadota</taxon>
        <taxon>Gammaproteobacteria</taxon>
        <taxon>Thiotrichales</taxon>
        <taxon>Francisellaceae</taxon>
        <taxon>Francisella</taxon>
    </lineage>
</organism>
<proteinExistence type="predicted"/>
<dbReference type="NCBIfam" id="NF041245">
    <property type="entry name" value="T6SS_IglE"/>
    <property type="match status" value="1"/>
</dbReference>
<accession>A0A1J0KUI4</accession>
<evidence type="ECO:0000259" key="1">
    <source>
        <dbReference type="Pfam" id="PF22361"/>
    </source>
</evidence>
<dbReference type="Pfam" id="PF22361">
    <property type="entry name" value="IglE_N"/>
    <property type="match status" value="1"/>
</dbReference>
<gene>
    <name evidence="2" type="ORF">KX01_861</name>
</gene>
<keyword evidence="3" id="KW-1185">Reference proteome</keyword>
<dbReference type="InterPro" id="IPR054378">
    <property type="entry name" value="IgE-like_C"/>
</dbReference>
<name>A0A1J0KUI4_9GAMM</name>
<dbReference type="PROSITE" id="PS51257">
    <property type="entry name" value="PROKAR_LIPOPROTEIN"/>
    <property type="match status" value="1"/>
</dbReference>
<sequence>MKYLSKILLVIITMTGLGGCASSGLYIDNNIPKSKIVLEEQPDQNTFYADTYESVSQRIYDTNVKVINLQEGENDFPLNKDSKEYAVYFILPITDATKLENWKFLIDPNDSNEFTIDNGNVTKD</sequence>
<dbReference type="KEGG" id="frc:KX01_861"/>
<dbReference type="Proteomes" id="UP000182521">
    <property type="component" value="Chromosome"/>
</dbReference>
<evidence type="ECO:0000313" key="3">
    <source>
        <dbReference type="Proteomes" id="UP000182521"/>
    </source>
</evidence>
<dbReference type="STRING" id="1542390.KX01_861"/>
<dbReference type="RefSeq" id="WP_071663800.1">
    <property type="nucleotide sequence ID" value="NZ_CP009654.1"/>
</dbReference>
<evidence type="ECO:0000313" key="2">
    <source>
        <dbReference type="EMBL" id="APC97429.1"/>
    </source>
</evidence>
<dbReference type="OrthoDB" id="5605309at2"/>
<reference evidence="3" key="1">
    <citation type="submission" date="2014-10" db="EMBL/GenBank/DDBJ databases">
        <authorList>
            <person name="Kuske C.R."/>
            <person name="Challacombe J.F."/>
            <person name="Daligault H.E."/>
            <person name="Davenport K.W."/>
            <person name="Johnson S.L."/>
            <person name="Siddaramappa S."/>
            <person name="Petersen J.M."/>
        </authorList>
    </citation>
    <scope>NUCLEOTIDE SEQUENCE [LARGE SCALE GENOMIC DNA]</scope>
    <source>
        <strain evidence="3">CA97-1460</strain>
    </source>
</reference>
<dbReference type="EMBL" id="CP009654">
    <property type="protein sequence ID" value="APC97429.1"/>
    <property type="molecule type" value="Genomic_DNA"/>
</dbReference>